<dbReference type="Proteomes" id="UP001151699">
    <property type="component" value="Chromosome A"/>
</dbReference>
<feature type="non-terminal residue" evidence="2">
    <location>
        <position position="1"/>
    </location>
</feature>
<comment type="caution">
    <text evidence="2">The sequence shown here is derived from an EMBL/GenBank/DDBJ whole genome shotgun (WGS) entry which is preliminary data.</text>
</comment>
<keyword evidence="1" id="KW-0812">Transmembrane</keyword>
<gene>
    <name evidence="2" type="ORF">Bhyg_03066</name>
</gene>
<keyword evidence="3" id="KW-1185">Reference proteome</keyword>
<name>A0A9Q0S8D8_9DIPT</name>
<sequence>MVLNIVVIVFAVMLPSFIVGLSVTGKRCGTKVCDLLQYCSNFNKHCESCEHTCEESSHNFDLNLCADQCQDYLHETKYVKISTYEEK</sequence>
<organism evidence="2 3">
    <name type="scientific">Pseudolycoriella hygida</name>
    <dbReference type="NCBI Taxonomy" id="35572"/>
    <lineage>
        <taxon>Eukaryota</taxon>
        <taxon>Metazoa</taxon>
        <taxon>Ecdysozoa</taxon>
        <taxon>Arthropoda</taxon>
        <taxon>Hexapoda</taxon>
        <taxon>Insecta</taxon>
        <taxon>Pterygota</taxon>
        <taxon>Neoptera</taxon>
        <taxon>Endopterygota</taxon>
        <taxon>Diptera</taxon>
        <taxon>Nematocera</taxon>
        <taxon>Sciaroidea</taxon>
        <taxon>Sciaridae</taxon>
        <taxon>Pseudolycoriella</taxon>
    </lineage>
</organism>
<reference evidence="2" key="1">
    <citation type="submission" date="2022-07" db="EMBL/GenBank/DDBJ databases">
        <authorList>
            <person name="Trinca V."/>
            <person name="Uliana J.V.C."/>
            <person name="Torres T.T."/>
            <person name="Ward R.J."/>
            <person name="Monesi N."/>
        </authorList>
    </citation>
    <scope>NUCLEOTIDE SEQUENCE</scope>
    <source>
        <strain evidence="2">HSMRA1968</strain>
        <tissue evidence="2">Whole embryos</tissue>
    </source>
</reference>
<evidence type="ECO:0000313" key="2">
    <source>
        <dbReference type="EMBL" id="KAJ6647843.1"/>
    </source>
</evidence>
<dbReference type="OrthoDB" id="6599193at2759"/>
<dbReference type="EMBL" id="WJQU01000001">
    <property type="protein sequence ID" value="KAJ6647843.1"/>
    <property type="molecule type" value="Genomic_DNA"/>
</dbReference>
<keyword evidence="1" id="KW-1133">Transmembrane helix</keyword>
<evidence type="ECO:0000256" key="1">
    <source>
        <dbReference type="SAM" id="Phobius"/>
    </source>
</evidence>
<keyword evidence="1" id="KW-0472">Membrane</keyword>
<feature type="transmembrane region" description="Helical" evidence="1">
    <location>
        <begin position="6"/>
        <end position="23"/>
    </location>
</feature>
<proteinExistence type="predicted"/>
<dbReference type="AlphaFoldDB" id="A0A9Q0S8D8"/>
<evidence type="ECO:0000313" key="3">
    <source>
        <dbReference type="Proteomes" id="UP001151699"/>
    </source>
</evidence>
<protein>
    <submittedName>
        <fullName evidence="2">Uncharacterized protein</fullName>
    </submittedName>
</protein>
<accession>A0A9Q0S8D8</accession>